<feature type="domain" description="Glycosyl hydrolase family 13 catalytic" evidence="2">
    <location>
        <begin position="163"/>
        <end position="586"/>
    </location>
</feature>
<dbReference type="RefSeq" id="WP_254780613.1">
    <property type="nucleotide sequence ID" value="NZ_FNSN01000004.1"/>
</dbReference>
<dbReference type="Gene3D" id="2.60.40.1180">
    <property type="entry name" value="Golgi alpha-mannosidase II"/>
    <property type="match status" value="1"/>
</dbReference>
<dbReference type="Gene3D" id="2.60.40.10">
    <property type="entry name" value="Immunoglobulins"/>
    <property type="match status" value="1"/>
</dbReference>
<dbReference type="GO" id="GO:0004135">
    <property type="term" value="F:amylo-alpha-1,6-glucosidase activity"/>
    <property type="evidence" value="ECO:0007669"/>
    <property type="project" value="InterPro"/>
</dbReference>
<protein>
    <submittedName>
        <fullName evidence="3">Glycogen operon protein</fullName>
    </submittedName>
</protein>
<dbReference type="Gene3D" id="3.20.20.80">
    <property type="entry name" value="Glycosidases"/>
    <property type="match status" value="1"/>
</dbReference>
<dbReference type="InterPro" id="IPR006047">
    <property type="entry name" value="GH13_cat_dom"/>
</dbReference>
<keyword evidence="4" id="KW-1185">Reference proteome</keyword>
<evidence type="ECO:0000259" key="2">
    <source>
        <dbReference type="SMART" id="SM00642"/>
    </source>
</evidence>
<dbReference type="Proteomes" id="UP000182652">
    <property type="component" value="Unassembled WGS sequence"/>
</dbReference>
<dbReference type="InterPro" id="IPR014756">
    <property type="entry name" value="Ig_E-set"/>
</dbReference>
<dbReference type="GO" id="GO:0005980">
    <property type="term" value="P:glycogen catabolic process"/>
    <property type="evidence" value="ECO:0007669"/>
    <property type="project" value="InterPro"/>
</dbReference>
<evidence type="ECO:0000256" key="1">
    <source>
        <dbReference type="ARBA" id="ARBA00008061"/>
    </source>
</evidence>
<dbReference type="InterPro" id="IPR017853">
    <property type="entry name" value="GH"/>
</dbReference>
<organism evidence="3 4">
    <name type="scientific">Arthrobacter woluwensis</name>
    <dbReference type="NCBI Taxonomy" id="156980"/>
    <lineage>
        <taxon>Bacteria</taxon>
        <taxon>Bacillati</taxon>
        <taxon>Actinomycetota</taxon>
        <taxon>Actinomycetes</taxon>
        <taxon>Micrococcales</taxon>
        <taxon>Micrococcaceae</taxon>
        <taxon>Arthrobacter</taxon>
    </lineage>
</organism>
<dbReference type="EMBL" id="FNSN01000004">
    <property type="protein sequence ID" value="SEC80515.1"/>
    <property type="molecule type" value="Genomic_DNA"/>
</dbReference>
<dbReference type="CDD" id="cd11326">
    <property type="entry name" value="AmyAc_Glg_debranch"/>
    <property type="match status" value="1"/>
</dbReference>
<reference evidence="3 4" key="1">
    <citation type="submission" date="2016-10" db="EMBL/GenBank/DDBJ databases">
        <authorList>
            <person name="de Groot N.N."/>
        </authorList>
    </citation>
    <scope>NUCLEOTIDE SEQUENCE [LARGE SCALE GENOMIC DNA]</scope>
    <source>
        <strain evidence="3 4">DSM 10495</strain>
    </source>
</reference>
<dbReference type="SMART" id="SM00642">
    <property type="entry name" value="Aamy"/>
    <property type="match status" value="1"/>
</dbReference>
<sequence>MSNPITMPLEFVVTASRPFPLGVTPARQADQFAPDTVNVAVFAPGLTAVDVHHLGQDGQWHRTRLTEKSGGVHHGLVPRFPLGTKYGFLGPETAARLTGSHLMRRDDDGAPHSSVPSGLLLDPYGRGVDRVDGSLVSMRMHQDFDWGADRRPNTPWRDTVVYEAHVRGLTKLRPDIPEDLRGTYAGLANPVMLDYLKELGVTAVELLPVHFHLDEAHLENVGLTNYWGYNTASFFAPHPDYATEAARAAGPGAVQDEFKGMVKLLHEAGIEVILDVVYNHTAEGGKDLPAQSFRGLGDGTYYRHDGNGNYYDTTGCGNSLNFGEPRVVQLVLDSLRHWVQDYHVDGFRFDLATTLCRDENNQFDPKHPFLVALAADPVFHEVKLISEPWDVGQGDSWQTGRFPFGWVDWNDRFRDTVRSFWLSERAAIDAGHQGRSVSALADVVSGSASLFAPSGRNRLASLNFITAHDGFTMRDLVSYDRKHNEANGENNRDGNDSNFSYNHGYEGRTEVESLLAQRALTSRNLMTTLMVSLGVPMIVAGDELGRTQQGNNNAYNQDNAITWIDWTPTRESRQMLRATQRAIRIRREFMAAQPFDYPQRDEHSYLHWFNQDGEFMSGEDWNNPGQRLVQLLLGSRKGKVDGLVVINGGPSDVEIVLPRLSELGVTAEQDTAKFELRLSTSLVHDERRGTRRAEGEKDLVDAFSMNIYRL</sequence>
<gene>
    <name evidence="3" type="ORF">SAMN04489745_3207</name>
</gene>
<evidence type="ECO:0000313" key="4">
    <source>
        <dbReference type="Proteomes" id="UP000182652"/>
    </source>
</evidence>
<dbReference type="AlphaFoldDB" id="A0A1H4VHX2"/>
<dbReference type="SUPFAM" id="SSF51445">
    <property type="entry name" value="(Trans)glycosidases"/>
    <property type="match status" value="1"/>
</dbReference>
<dbReference type="SUPFAM" id="SSF81296">
    <property type="entry name" value="E set domains"/>
    <property type="match status" value="1"/>
</dbReference>
<dbReference type="STRING" id="156980.SAMN04489745_3207"/>
<dbReference type="NCBIfam" id="TIGR02100">
    <property type="entry name" value="glgX_debranch"/>
    <property type="match status" value="1"/>
</dbReference>
<dbReference type="Pfam" id="PF00128">
    <property type="entry name" value="Alpha-amylase"/>
    <property type="match status" value="1"/>
</dbReference>
<dbReference type="InterPro" id="IPR013783">
    <property type="entry name" value="Ig-like_fold"/>
</dbReference>
<comment type="similarity">
    <text evidence="1">Belongs to the glycosyl hydrolase 13 family.</text>
</comment>
<evidence type="ECO:0000313" key="3">
    <source>
        <dbReference type="EMBL" id="SEC80515.1"/>
    </source>
</evidence>
<name>A0A1H4VHX2_9MICC</name>
<dbReference type="PANTHER" id="PTHR43002">
    <property type="entry name" value="GLYCOGEN DEBRANCHING ENZYME"/>
    <property type="match status" value="1"/>
</dbReference>
<dbReference type="InterPro" id="IPR013780">
    <property type="entry name" value="Glyco_hydro_b"/>
</dbReference>
<dbReference type="CDD" id="cd02856">
    <property type="entry name" value="E_set_GDE_Isoamylase_N"/>
    <property type="match status" value="1"/>
</dbReference>
<accession>A0A1H4VHX2</accession>
<dbReference type="SUPFAM" id="SSF51011">
    <property type="entry name" value="Glycosyl hydrolase domain"/>
    <property type="match status" value="1"/>
</dbReference>
<dbReference type="InterPro" id="IPR044505">
    <property type="entry name" value="GlgX_Isoamylase_N_E_set"/>
</dbReference>
<proteinExistence type="inferred from homology"/>
<dbReference type="InterPro" id="IPR011837">
    <property type="entry name" value="Glycogen_debranch_GlgX"/>
</dbReference>